<dbReference type="SUPFAM" id="SSF88713">
    <property type="entry name" value="Glycoside hydrolase/deacetylase"/>
    <property type="match status" value="1"/>
</dbReference>
<sequence length="235" mass="26799">MKKKLLWSGLAICCLMFLAIGGYKLMNAREFQLFGELTAKVETDEKIVALTFDDGPSENVPGILSLLDEYQAKATFFLIGQDIAKYPEMAKAIVDAGHQIGNHSYTHTRMVVKSPAFVKKELSLTDDLIRDAGYEGDIDFRPPFGKKLVVLPWMLNNQKRETIMWNIEPDTYASSVEEKVKYVLDNIEKGSIILLHPMYDDGEELQVMETILKELTEQNYRFVTIDELQKHANEN</sequence>
<dbReference type="PANTHER" id="PTHR10587">
    <property type="entry name" value="GLYCOSYL TRANSFERASE-RELATED"/>
    <property type="match status" value="1"/>
</dbReference>
<dbReference type="InterPro" id="IPR002509">
    <property type="entry name" value="NODB_dom"/>
</dbReference>
<name>A0ABY4GMV7_9BACI</name>
<dbReference type="Gene3D" id="3.20.20.370">
    <property type="entry name" value="Glycoside hydrolase/deacetylase"/>
    <property type="match status" value="1"/>
</dbReference>
<evidence type="ECO:0000313" key="3">
    <source>
        <dbReference type="Proteomes" id="UP000831537"/>
    </source>
</evidence>
<feature type="domain" description="NodB homology" evidence="1">
    <location>
        <begin position="46"/>
        <end position="223"/>
    </location>
</feature>
<proteinExistence type="predicted"/>
<organism evidence="2 3">
    <name type="scientific">Gracilibacillus salinarum</name>
    <dbReference type="NCBI Taxonomy" id="2932255"/>
    <lineage>
        <taxon>Bacteria</taxon>
        <taxon>Bacillati</taxon>
        <taxon>Bacillota</taxon>
        <taxon>Bacilli</taxon>
        <taxon>Bacillales</taxon>
        <taxon>Bacillaceae</taxon>
        <taxon>Gracilibacillus</taxon>
    </lineage>
</organism>
<gene>
    <name evidence="2" type="ORF">MUN87_01010</name>
</gene>
<dbReference type="RefSeq" id="WP_244745050.1">
    <property type="nucleotide sequence ID" value="NZ_CP095071.1"/>
</dbReference>
<dbReference type="InterPro" id="IPR050248">
    <property type="entry name" value="Polysacc_deacetylase_ArnD"/>
</dbReference>
<dbReference type="PANTHER" id="PTHR10587:SF125">
    <property type="entry name" value="POLYSACCHARIDE DEACETYLASE YHEN-RELATED"/>
    <property type="match status" value="1"/>
</dbReference>
<accession>A0ABY4GMV7</accession>
<dbReference type="Proteomes" id="UP000831537">
    <property type="component" value="Chromosome"/>
</dbReference>
<dbReference type="EMBL" id="CP095071">
    <property type="protein sequence ID" value="UOQ85518.1"/>
    <property type="molecule type" value="Genomic_DNA"/>
</dbReference>
<reference evidence="2 3" key="1">
    <citation type="submission" date="2022-04" db="EMBL/GenBank/DDBJ databases">
        <title>Gracilibacillus sp. isolated from saltern.</title>
        <authorList>
            <person name="Won M."/>
            <person name="Lee C.-M."/>
            <person name="Woen H.-Y."/>
            <person name="Kwon S.-W."/>
        </authorList>
    </citation>
    <scope>NUCLEOTIDE SEQUENCE [LARGE SCALE GENOMIC DNA]</scope>
    <source>
        <strain evidence="2 3">SSPM10-3</strain>
    </source>
</reference>
<protein>
    <submittedName>
        <fullName evidence="2">DUF2073 domain-containing protein</fullName>
    </submittedName>
</protein>
<dbReference type="Pfam" id="PF01522">
    <property type="entry name" value="Polysacc_deac_1"/>
    <property type="match status" value="1"/>
</dbReference>
<evidence type="ECO:0000313" key="2">
    <source>
        <dbReference type="EMBL" id="UOQ85518.1"/>
    </source>
</evidence>
<keyword evidence="3" id="KW-1185">Reference proteome</keyword>
<dbReference type="InterPro" id="IPR011330">
    <property type="entry name" value="Glyco_hydro/deAcase_b/a-brl"/>
</dbReference>
<dbReference type="PROSITE" id="PS51677">
    <property type="entry name" value="NODB"/>
    <property type="match status" value="1"/>
</dbReference>
<evidence type="ECO:0000259" key="1">
    <source>
        <dbReference type="PROSITE" id="PS51677"/>
    </source>
</evidence>